<evidence type="ECO:0000313" key="1">
    <source>
        <dbReference type="EMBL" id="OGM00316.1"/>
    </source>
</evidence>
<dbReference type="AlphaFoldDB" id="A0A1F7WBX2"/>
<dbReference type="Proteomes" id="UP000176988">
    <property type="component" value="Unassembled WGS sequence"/>
</dbReference>
<accession>A0A1F7WBX2</accession>
<name>A0A1F7WBX2_9BACT</name>
<comment type="caution">
    <text evidence="1">The sequence shown here is derived from an EMBL/GenBank/DDBJ whole genome shotgun (WGS) entry which is preliminary data.</text>
</comment>
<protein>
    <submittedName>
        <fullName evidence="1">Uncharacterized protein</fullName>
    </submittedName>
</protein>
<reference evidence="1 2" key="1">
    <citation type="journal article" date="2016" name="Nat. Commun.">
        <title>Thousands of microbial genomes shed light on interconnected biogeochemical processes in an aquifer system.</title>
        <authorList>
            <person name="Anantharaman K."/>
            <person name="Brown C.T."/>
            <person name="Hug L.A."/>
            <person name="Sharon I."/>
            <person name="Castelle C.J."/>
            <person name="Probst A.J."/>
            <person name="Thomas B.C."/>
            <person name="Singh A."/>
            <person name="Wilkins M.J."/>
            <person name="Karaoz U."/>
            <person name="Brodie E.L."/>
            <person name="Williams K.H."/>
            <person name="Hubbard S.S."/>
            <person name="Banfield J.F."/>
        </authorList>
    </citation>
    <scope>NUCLEOTIDE SEQUENCE [LARGE SCALE GENOMIC DNA]</scope>
</reference>
<sequence>MNTEFASAGLTAGQLDAIVKKLGGHDMALRFLRDELSVSEPIRSWREEDGVIYFSVTSDGTTGEDWITRLESKGFCVGDNAKQVLRSPDFKPTSGVTTEVAVLKGMLFEDNDRITKKIRAEADKRKFSKSNAELACLIREKFTDKEIEAMGLWYIVAMHEPINDSDGGPDLLRADRGRDGRWLRACYGRPDYRWNRDSGFAFAVSQVSSQP</sequence>
<evidence type="ECO:0000313" key="2">
    <source>
        <dbReference type="Proteomes" id="UP000176988"/>
    </source>
</evidence>
<gene>
    <name evidence="1" type="ORF">A2480_03480</name>
</gene>
<proteinExistence type="predicted"/>
<organism evidence="1 2">
    <name type="scientific">Candidatus Uhrbacteria bacterium RIFOXYC2_FULL_47_19</name>
    <dbReference type="NCBI Taxonomy" id="1802424"/>
    <lineage>
        <taxon>Bacteria</taxon>
        <taxon>Candidatus Uhriibacteriota</taxon>
    </lineage>
</organism>
<dbReference type="EMBL" id="MGFG01000033">
    <property type="protein sequence ID" value="OGM00316.1"/>
    <property type="molecule type" value="Genomic_DNA"/>
</dbReference>